<sequence length="64" mass="7658">MQIAVEYISWLQEERAKINRTELEDIEFFKDGMKLDIRKEAMEAWDLTGLNNVDFITSGEYKRK</sequence>
<accession>A0A0F9STH3</accession>
<dbReference type="AlphaFoldDB" id="A0A0F9STH3"/>
<gene>
    <name evidence="1" type="ORF">LCGC14_0434240</name>
</gene>
<organism evidence="1">
    <name type="scientific">marine sediment metagenome</name>
    <dbReference type="NCBI Taxonomy" id="412755"/>
    <lineage>
        <taxon>unclassified sequences</taxon>
        <taxon>metagenomes</taxon>
        <taxon>ecological metagenomes</taxon>
    </lineage>
</organism>
<reference evidence="1" key="1">
    <citation type="journal article" date="2015" name="Nature">
        <title>Complex archaea that bridge the gap between prokaryotes and eukaryotes.</title>
        <authorList>
            <person name="Spang A."/>
            <person name="Saw J.H."/>
            <person name="Jorgensen S.L."/>
            <person name="Zaremba-Niedzwiedzka K."/>
            <person name="Martijn J."/>
            <person name="Lind A.E."/>
            <person name="van Eijk R."/>
            <person name="Schleper C."/>
            <person name="Guy L."/>
            <person name="Ettema T.J."/>
        </authorList>
    </citation>
    <scope>NUCLEOTIDE SEQUENCE</scope>
</reference>
<evidence type="ECO:0000313" key="1">
    <source>
        <dbReference type="EMBL" id="KKN70099.1"/>
    </source>
</evidence>
<dbReference type="EMBL" id="LAZR01000411">
    <property type="protein sequence ID" value="KKN70099.1"/>
    <property type="molecule type" value="Genomic_DNA"/>
</dbReference>
<name>A0A0F9STH3_9ZZZZ</name>
<proteinExistence type="predicted"/>
<comment type="caution">
    <text evidence="1">The sequence shown here is derived from an EMBL/GenBank/DDBJ whole genome shotgun (WGS) entry which is preliminary data.</text>
</comment>
<protein>
    <submittedName>
        <fullName evidence="1">Uncharacterized protein</fullName>
    </submittedName>
</protein>